<organism evidence="2 3">
    <name type="scientific">Xylaria bambusicola</name>
    <dbReference type="NCBI Taxonomy" id="326684"/>
    <lineage>
        <taxon>Eukaryota</taxon>
        <taxon>Fungi</taxon>
        <taxon>Dikarya</taxon>
        <taxon>Ascomycota</taxon>
        <taxon>Pezizomycotina</taxon>
        <taxon>Sordariomycetes</taxon>
        <taxon>Xylariomycetidae</taxon>
        <taxon>Xylariales</taxon>
        <taxon>Xylariaceae</taxon>
        <taxon>Xylaria</taxon>
    </lineage>
</organism>
<feature type="compositionally biased region" description="Basic and acidic residues" evidence="1">
    <location>
        <begin position="22"/>
        <end position="36"/>
    </location>
</feature>
<comment type="caution">
    <text evidence="2">The sequence shown here is derived from an EMBL/GenBank/DDBJ whole genome shotgun (WGS) entry which is preliminary data.</text>
</comment>
<dbReference type="AlphaFoldDB" id="A0AAN7Z6K9"/>
<evidence type="ECO:0000313" key="2">
    <source>
        <dbReference type="EMBL" id="KAK5632102.1"/>
    </source>
</evidence>
<proteinExistence type="predicted"/>
<evidence type="ECO:0000256" key="1">
    <source>
        <dbReference type="SAM" id="MobiDB-lite"/>
    </source>
</evidence>
<gene>
    <name evidence="2" type="ORF">RRF57_007816</name>
</gene>
<feature type="region of interest" description="Disordered" evidence="1">
    <location>
        <begin position="1"/>
        <end position="43"/>
    </location>
</feature>
<name>A0AAN7Z6K9_9PEZI</name>
<keyword evidence="3" id="KW-1185">Reference proteome</keyword>
<dbReference type="Proteomes" id="UP001305414">
    <property type="component" value="Unassembled WGS sequence"/>
</dbReference>
<dbReference type="EMBL" id="JAWHQM010000023">
    <property type="protein sequence ID" value="KAK5632102.1"/>
    <property type="molecule type" value="Genomic_DNA"/>
</dbReference>
<sequence length="111" mass="13121">MLVVVPSRVESGRGKAMQTGLESRHGYKTRQDNARQDDDDGLWSNKKKQHELVDEINKKKMAPSSRRRQWYKPERKGMVAFYRDLSLRRYSGDGEEELCKMAVMDRIQKFR</sequence>
<reference evidence="2 3" key="1">
    <citation type="submission" date="2023-10" db="EMBL/GenBank/DDBJ databases">
        <title>Draft genome sequence of Xylaria bambusicola isolate GMP-LS, the root and basal stem rot pathogen of sugarcane in Indonesia.</title>
        <authorList>
            <person name="Selvaraj P."/>
            <person name="Muralishankar V."/>
            <person name="Muruganantham S."/>
            <person name="Sp S."/>
            <person name="Haryani S."/>
            <person name="Lau K.J.X."/>
            <person name="Naqvi N.I."/>
        </authorList>
    </citation>
    <scope>NUCLEOTIDE SEQUENCE [LARGE SCALE GENOMIC DNA]</scope>
    <source>
        <strain evidence="2">GMP-LS</strain>
    </source>
</reference>
<accession>A0AAN7Z6K9</accession>
<evidence type="ECO:0000313" key="3">
    <source>
        <dbReference type="Proteomes" id="UP001305414"/>
    </source>
</evidence>
<protein>
    <submittedName>
        <fullName evidence="2">Uncharacterized protein</fullName>
    </submittedName>
</protein>